<evidence type="ECO:0000313" key="4">
    <source>
        <dbReference type="EMBL" id="CAD8883925.1"/>
    </source>
</evidence>
<feature type="transmembrane region" description="Helical" evidence="2">
    <location>
        <begin position="269"/>
        <end position="288"/>
    </location>
</feature>
<keyword evidence="2" id="KW-0812">Transmembrane</keyword>
<feature type="chain" id="PRO_5030756117" evidence="3">
    <location>
        <begin position="25"/>
        <end position="342"/>
    </location>
</feature>
<keyword evidence="2" id="KW-1133">Transmembrane helix</keyword>
<dbReference type="EMBL" id="HBFR01015249">
    <property type="protein sequence ID" value="CAD8883925.1"/>
    <property type="molecule type" value="Transcribed_RNA"/>
</dbReference>
<evidence type="ECO:0000256" key="2">
    <source>
        <dbReference type="SAM" id="Phobius"/>
    </source>
</evidence>
<sequence>MIRRIFFCLLCRLYIPILISLVSCTNSAMETGWSKNEMNAITVSKESANSRILRNFNRNMLLNMNNNSTIATIDVFYPVPAPSNLTPPPSSSLAPSLLSFKNISFSPSHLRTQIPSHSSNEPSTSIYPSSVNQTSISSPSYLLAEHSNQPIKSPISIFFPHPSAPSLSPTISLTPSFKNTSFSPSHLRTQIPSHSSNEPSTSIYPSSVNHTSISSPSYSPTTHSILQGIIGVKLEERIEPTLLEINSDKFTQNAYNSDEMKANKSISKGLVLVLTGSFVFAISGLLMMKRRIIRTTQVDFSFSSSAPISGRGYDSNIDMLNNISFLDEENEDDVIYEDIVIF</sequence>
<feature type="region of interest" description="Disordered" evidence="1">
    <location>
        <begin position="111"/>
        <end position="130"/>
    </location>
</feature>
<evidence type="ECO:0000256" key="3">
    <source>
        <dbReference type="SAM" id="SignalP"/>
    </source>
</evidence>
<dbReference type="AlphaFoldDB" id="A0A7S1BDQ4"/>
<keyword evidence="2" id="KW-0472">Membrane</keyword>
<feature type="region of interest" description="Disordered" evidence="1">
    <location>
        <begin position="184"/>
        <end position="207"/>
    </location>
</feature>
<keyword evidence="3" id="KW-0732">Signal</keyword>
<gene>
    <name evidence="4" type="ORF">CHYS00102_LOCUS11121</name>
</gene>
<accession>A0A7S1BDQ4</accession>
<organism evidence="4">
    <name type="scientific">Corethron hystrix</name>
    <dbReference type="NCBI Taxonomy" id="216773"/>
    <lineage>
        <taxon>Eukaryota</taxon>
        <taxon>Sar</taxon>
        <taxon>Stramenopiles</taxon>
        <taxon>Ochrophyta</taxon>
        <taxon>Bacillariophyta</taxon>
        <taxon>Coscinodiscophyceae</taxon>
        <taxon>Corethrophycidae</taxon>
        <taxon>Corethrales</taxon>
        <taxon>Corethraceae</taxon>
        <taxon>Corethron</taxon>
    </lineage>
</organism>
<protein>
    <submittedName>
        <fullName evidence="4">Uncharacterized protein</fullName>
    </submittedName>
</protein>
<name>A0A7S1BDQ4_9STRA</name>
<proteinExistence type="predicted"/>
<feature type="signal peptide" evidence="3">
    <location>
        <begin position="1"/>
        <end position="24"/>
    </location>
</feature>
<dbReference type="PROSITE" id="PS51257">
    <property type="entry name" value="PROKAR_LIPOPROTEIN"/>
    <property type="match status" value="1"/>
</dbReference>
<evidence type="ECO:0000256" key="1">
    <source>
        <dbReference type="SAM" id="MobiDB-lite"/>
    </source>
</evidence>
<reference evidence="4" key="1">
    <citation type="submission" date="2021-01" db="EMBL/GenBank/DDBJ databases">
        <authorList>
            <person name="Corre E."/>
            <person name="Pelletier E."/>
            <person name="Niang G."/>
            <person name="Scheremetjew M."/>
            <person name="Finn R."/>
            <person name="Kale V."/>
            <person name="Holt S."/>
            <person name="Cochrane G."/>
            <person name="Meng A."/>
            <person name="Brown T."/>
            <person name="Cohen L."/>
        </authorList>
    </citation>
    <scope>NUCLEOTIDE SEQUENCE</scope>
    <source>
        <strain evidence="4">308</strain>
    </source>
</reference>